<dbReference type="AlphaFoldDB" id="A0A1E3H4B4"/>
<comment type="caution">
    <text evidence="2">The sequence shown here is derived from an EMBL/GenBank/DDBJ whole genome shotgun (WGS) entry which is preliminary data.</text>
</comment>
<organism evidence="2 3">
    <name type="scientific">Methylobrevis pamukkalensis</name>
    <dbReference type="NCBI Taxonomy" id="1439726"/>
    <lineage>
        <taxon>Bacteria</taxon>
        <taxon>Pseudomonadati</taxon>
        <taxon>Pseudomonadota</taxon>
        <taxon>Alphaproteobacteria</taxon>
        <taxon>Hyphomicrobiales</taxon>
        <taxon>Pleomorphomonadaceae</taxon>
        <taxon>Methylobrevis</taxon>
    </lineage>
</organism>
<reference evidence="2 3" key="1">
    <citation type="submission" date="2016-07" db="EMBL/GenBank/DDBJ databases">
        <title>Draft Genome Sequence of Methylobrevis pamukkalensis PK2.</title>
        <authorList>
            <person name="Vasilenko O.V."/>
            <person name="Doronina N.V."/>
            <person name="Shmareva M.N."/>
            <person name="Tarlachkov S.V."/>
            <person name="Mustakhimov I."/>
            <person name="Trotsenko Y.A."/>
        </authorList>
    </citation>
    <scope>NUCLEOTIDE SEQUENCE [LARGE SCALE GENOMIC DNA]</scope>
    <source>
        <strain evidence="2 3">PK2</strain>
    </source>
</reference>
<dbReference type="InterPro" id="IPR013114">
    <property type="entry name" value="FabA_FabZ"/>
</dbReference>
<dbReference type="Pfam" id="PF07977">
    <property type="entry name" value="FabA"/>
    <property type="match status" value="1"/>
</dbReference>
<protein>
    <submittedName>
        <fullName evidence="2">3-hydroxyacyl-[acyl-carrier-protein] dehydratase FabZ</fullName>
        <ecNumber evidence="2">4.2.1.59</ecNumber>
    </submittedName>
</protein>
<proteinExistence type="predicted"/>
<name>A0A1E3H4B4_9HYPH</name>
<dbReference type="InterPro" id="IPR029069">
    <property type="entry name" value="HotDog_dom_sf"/>
</dbReference>
<evidence type="ECO:0000313" key="2">
    <source>
        <dbReference type="EMBL" id="ODN71152.1"/>
    </source>
</evidence>
<dbReference type="SUPFAM" id="SSF54637">
    <property type="entry name" value="Thioesterase/thiol ester dehydrase-isomerase"/>
    <property type="match status" value="1"/>
</dbReference>
<dbReference type="PANTHER" id="PTHR30272">
    <property type="entry name" value="3-HYDROXYACYL-[ACYL-CARRIER-PROTEIN] DEHYDRATASE"/>
    <property type="match status" value="1"/>
</dbReference>
<evidence type="ECO:0000313" key="3">
    <source>
        <dbReference type="Proteomes" id="UP000094622"/>
    </source>
</evidence>
<keyword evidence="3" id="KW-1185">Reference proteome</keyword>
<keyword evidence="1 2" id="KW-0456">Lyase</keyword>
<sequence>MCVASREGIGSPKIVYFMTVDKVKFRKPVGPGDVVEYHVKKIKKRGSMWWYACEAKVSGIKVAEAELSAMLVDG</sequence>
<dbReference type="Proteomes" id="UP000094622">
    <property type="component" value="Unassembled WGS sequence"/>
</dbReference>
<gene>
    <name evidence="2" type="primary">fabZ_2</name>
    <name evidence="2" type="ORF">A6302_01524</name>
</gene>
<dbReference type="PANTHER" id="PTHR30272:SF1">
    <property type="entry name" value="3-HYDROXYACYL-[ACYL-CARRIER-PROTEIN] DEHYDRATASE"/>
    <property type="match status" value="1"/>
</dbReference>
<dbReference type="EC" id="4.2.1.59" evidence="2"/>
<evidence type="ECO:0000256" key="1">
    <source>
        <dbReference type="ARBA" id="ARBA00023239"/>
    </source>
</evidence>
<dbReference type="PATRIC" id="fig|1439726.3.peg.1604"/>
<dbReference type="GO" id="GO:0019171">
    <property type="term" value="F:(3R)-hydroxyacyl-[acyl-carrier-protein] dehydratase activity"/>
    <property type="evidence" value="ECO:0007669"/>
    <property type="project" value="UniProtKB-EC"/>
</dbReference>
<accession>A0A1E3H4B4</accession>
<dbReference type="Gene3D" id="3.10.129.10">
    <property type="entry name" value="Hotdog Thioesterase"/>
    <property type="match status" value="1"/>
</dbReference>
<dbReference type="EMBL" id="MCRJ01000028">
    <property type="protein sequence ID" value="ODN71152.1"/>
    <property type="molecule type" value="Genomic_DNA"/>
</dbReference>